<dbReference type="Gene3D" id="3.40.50.1820">
    <property type="entry name" value="alpha/beta hydrolase"/>
    <property type="match status" value="1"/>
</dbReference>
<comment type="caution">
    <text evidence="1">The sequence shown here is derived from an EMBL/GenBank/DDBJ whole genome shotgun (WGS) entry which is preliminary data.</text>
</comment>
<organism evidence="1 2">
    <name type="scientific">Vibrio crassostreae</name>
    <dbReference type="NCBI Taxonomy" id="246167"/>
    <lineage>
        <taxon>Bacteria</taxon>
        <taxon>Pseudomonadati</taxon>
        <taxon>Pseudomonadota</taxon>
        <taxon>Gammaproteobacteria</taxon>
        <taxon>Vibrionales</taxon>
        <taxon>Vibrionaceae</taxon>
        <taxon>Vibrio</taxon>
    </lineage>
</organism>
<reference evidence="1 2" key="1">
    <citation type="submission" date="2014-06" db="EMBL/GenBank/DDBJ databases">
        <authorList>
            <person name="Le Roux F."/>
        </authorList>
    </citation>
    <scope>NUCLEOTIDE SEQUENCE [LARGE SCALE GENOMIC DNA]</scope>
    <source>
        <strain evidence="1 2">J5-4</strain>
    </source>
</reference>
<evidence type="ECO:0000313" key="1">
    <source>
        <dbReference type="EMBL" id="CDT59200.1"/>
    </source>
</evidence>
<dbReference type="Proteomes" id="UP000049077">
    <property type="component" value="Unassembled WGS sequence"/>
</dbReference>
<proteinExistence type="predicted"/>
<keyword evidence="2" id="KW-1185">Reference proteome</keyword>
<evidence type="ECO:0000313" key="2">
    <source>
        <dbReference type="Proteomes" id="UP000049077"/>
    </source>
</evidence>
<name>A0ABM9QYA2_9VIBR</name>
<accession>A0ABM9QYA2</accession>
<sequence>MVSAHSYKFMAELQDKYEGGAPGMIRIDVNADHGAGMPLIKAILCIYPV</sequence>
<dbReference type="InterPro" id="IPR029058">
    <property type="entry name" value="AB_hydrolase_fold"/>
</dbReference>
<dbReference type="EMBL" id="CCJX01000161">
    <property type="protein sequence ID" value="CDT59200.1"/>
    <property type="molecule type" value="Genomic_DNA"/>
</dbReference>
<gene>
    <name evidence="1" type="ORF">VCR4J5_730016</name>
</gene>
<protein>
    <submittedName>
        <fullName evidence="1">Uncharacterized protein</fullName>
    </submittedName>
</protein>